<dbReference type="Gene3D" id="1.20.1250.20">
    <property type="entry name" value="MFS general substrate transporter like domains"/>
    <property type="match status" value="1"/>
</dbReference>
<feature type="transmembrane region" description="Helical" evidence="2">
    <location>
        <begin position="1747"/>
        <end position="1769"/>
    </location>
</feature>
<feature type="transmembrane region" description="Helical" evidence="2">
    <location>
        <begin position="219"/>
        <end position="240"/>
    </location>
</feature>
<evidence type="ECO:0000256" key="1">
    <source>
        <dbReference type="SAM" id="MobiDB-lite"/>
    </source>
</evidence>
<dbReference type="GO" id="GO:1904491">
    <property type="term" value="P:protein localization to ciliary transition zone"/>
    <property type="evidence" value="ECO:0007669"/>
    <property type="project" value="TreeGrafter"/>
</dbReference>
<proteinExistence type="predicted"/>
<feature type="region of interest" description="Disordered" evidence="1">
    <location>
        <begin position="1"/>
        <end position="58"/>
    </location>
</feature>
<feature type="compositionally biased region" description="Gly residues" evidence="1">
    <location>
        <begin position="10"/>
        <end position="25"/>
    </location>
</feature>
<dbReference type="EMBL" id="CAJNIZ010008779">
    <property type="protein sequence ID" value="CAE7271691.1"/>
    <property type="molecule type" value="Genomic_DNA"/>
</dbReference>
<feature type="region of interest" description="Disordered" evidence="1">
    <location>
        <begin position="1336"/>
        <end position="1362"/>
    </location>
</feature>
<protein>
    <submittedName>
        <fullName evidence="4">Blt protein</fullName>
    </submittedName>
</protein>
<dbReference type="InterPro" id="IPR056288">
    <property type="entry name" value="CEP76_C"/>
</dbReference>
<gene>
    <name evidence="4" type="primary">blt</name>
    <name evidence="4" type="ORF">SPIL2461_LOCUS5985</name>
</gene>
<sequence length="2272" mass="249214">MAFFSRTQGGTWGGAQGGAQGGAWGTGSPVAQSYGNPTPGLPSRGFGQPVTGGFFNDHASNSGQLLGFQAQDVANQPELAARSGWGGFSSRMFGPSSTSLQPISEQATWQPSTTGSGAAGGFVGQDVAAGGQLQGWSMNPPQLQTGMGATRRSAPSFSGFSSSMNMMGSQLLAGRRPMLGGYPGRTMGQGFVQLPVSEAKRKGCDGHMPGRALLTVARLLYLFDTIGGLLMGVVAFLGWYCAKKGMDITLTSLWGVASALLFMYDFFGALTGALVNTFKLDFIRVAVLLALPLTDFLAGSFAWELFKEHERNGGLLKPLFGGGLPTVQRLDEEHGRLKFAAEGPAQYLPREHYQAYPPPTGNLPGQDWSDPGFGRCCWLPPALSMQALLWRCLATLTDPEAERMFLGAQEMMSQGSGQASFASDGQTWVVQEDGLFRAAFGAHVAEPWNRERLYLQLERSVLAKPGHSDERGEQLRADEDREMLGSNLCAPRLNPLEEVYWLNKLSLRFRSQVKSKRRHLVASQLYELRLDVCRISLFQIPLASRDLARKLTSLDALESRETRVAGELQELFHRYQKEMESHVVTQLDSRLDLLVDRGKGWRAALAEDRLKLAKRLMLMRKLPERLTEEDLPHRRDEKEVLFESICKSLYGKWQLHMVKTSPCWTCKKSQQLIEPNLSLLHTLAVETRHGDQTVSRHGEKNGTEDRVQNKWDMAKRGPGQPSYRFELSPTIELTSAEALRSRAFDGIVGDADASAAAEELSRRQLASRARVRVECRVSDRVVGRSPSMPLSWDTNSTSSAASLLEEVPGTVPGAPDSVRPAHSFNLAVHVMPQNISLLVYVSAGGLLPRWQAAREVQLDIPSPEGRRVTHAAVLDQRLLFGPGFDDPSEEDGLLLQTFKGELAVCVSWPGGGRGDFVVPPPAPLNAEGQPASLKCLPCFSSGSPVSQKQEVKPEEELDRMRLDPQAPAAGDVTAEYSGLKGHETARLEEAHLCRRRKTALGDLQAGSPMRGLRVEKLLQRMEREGMDSERLLVPGFEHEVKMEKQEKQEQEAADAKAGKQKESVYQMDFRKRIEERTRKLAMVKTHMSYKSIVREYGEEAEEGNLLELLERFQKIFQPKRTLRPAGSRRRFESSVKSIRVHISVAKVYDAPMRWQQDAQAQSAPPPLMEGFPGLQTFGGGGFQRPQQLGSPLIGSAEGVFGAMPPGIQSQQLPEIVIEMTLQDFHGNLLFKRTDRAQQSTDPDINQILEIPLHAALELTQENLIKYSGELTINVFDELSQRLPGSGQDVRVRTQLRHLGKFVLPWDTLYAAKCSVKGHFRVDQHVVLFGYRPKTEKQRQSVQAAPGGSTVPPPPPPANQAPPKAMYLGLDVTVDPPLEHPTRSPSDQLSWLAWTHPILCSPLVAKEVARVAEVEACVNVGVQVVHAGRVEAPALVDGLVSFEHPLLSVGEQGKLYFNWYPRVGNRRGRALAFDLPDPLAFVCTPGSKASTFPDGDFLQRCTDQEFLDIQCGDWEEHCILLCNFFNYIDRYRRESVGGYSTTDIQSYCVICDLVPEGEAVVVLRMVLLQVDFGVAVPRAENGVTVLLAHSANFEMQTWASASLCGQTPQIQLWRLRPPPRTPQTFAARKVRRPVPRQAEAQATPAPSTSKPGPVTLWTLLAISCLNLMSFTAMYPITPKLMIRYSMKSEIGVGLVASSFALGRFLTTSCWPILGRMVRGISGMFSGIVPVVKAYIVDAFDAEEVPKVLAYREAAGTMAFIIGPALGGALASRILSAPMFFSACTGAIAAALALKVLPEPTQRRSGRGPKKPTTSAGRRSPVLAVTLLFCSFVWACTRTCFHAYFPLLLARRYALALTNLGAVLTGISLTIAAVQIAGFEKCRQRHGLEVTMVLGALLVLAGLGALFSLPVGTSLAGVFICGAVYGAGCALVSPALPSLLVQTAPPGRCGALLGIDSAIVNFGRIVAPSVFGLLYRSDQELTRTIFVAKVVTVTSTVCFLALFLKRRHAADDGGEKPDPGQASVLKAHLQIIGCERAKSAQKGVAALSWDLDDTSWKPLFVHGREELRRLSGFPPDPKGEDDAALQDPSRDWRLEDPSQALKYQPKDEPQAARLENIFQLQLEQDVIDHRAGLKGTIVKDSRSTKFNHVIADRLGQLLEGLETLSNCSRRSSYESGFPLKSHATPPVTLEAIEAQMHEIENDFRRMGRPGRSVFGLPFNEPYKDYSLIWDAISQSRILELGGDQADYALKVRVFPYAAGVLSIWVFIAAAMDVD</sequence>
<dbReference type="InterPro" id="IPR036259">
    <property type="entry name" value="MFS_trans_sf"/>
</dbReference>
<feature type="transmembrane region" description="Helical" evidence="2">
    <location>
        <begin position="1913"/>
        <end position="1939"/>
    </location>
</feature>
<feature type="region of interest" description="Disordered" evidence="1">
    <location>
        <begin position="2068"/>
        <end position="2089"/>
    </location>
</feature>
<keyword evidence="2" id="KW-1133">Transmembrane helix</keyword>
<reference evidence="4" key="1">
    <citation type="submission" date="2021-02" db="EMBL/GenBank/DDBJ databases">
        <authorList>
            <person name="Dougan E. K."/>
            <person name="Rhodes N."/>
            <person name="Thang M."/>
            <person name="Chan C."/>
        </authorList>
    </citation>
    <scope>NUCLEOTIDE SEQUENCE</scope>
</reference>
<feature type="region of interest" description="Disordered" evidence="1">
    <location>
        <begin position="1626"/>
        <end position="1649"/>
    </location>
</feature>
<feature type="transmembrane region" description="Helical" evidence="2">
    <location>
        <begin position="1655"/>
        <end position="1676"/>
    </location>
</feature>
<dbReference type="PANTHER" id="PTHR20837:SF0">
    <property type="entry name" value="COILED-COIL AND C2 DOMAIN-CONTAINING PROTEIN 2A"/>
    <property type="match status" value="1"/>
</dbReference>
<accession>A0A812MN06</accession>
<keyword evidence="2" id="KW-0812">Transmembrane</keyword>
<feature type="transmembrane region" description="Helical" evidence="2">
    <location>
        <begin position="2251"/>
        <end position="2269"/>
    </location>
</feature>
<feature type="domain" description="Centrosomal protein of 76 kDa C-terminal" evidence="3">
    <location>
        <begin position="2192"/>
        <end position="2268"/>
    </location>
</feature>
<keyword evidence="2" id="KW-0472">Membrane</keyword>
<evidence type="ECO:0000313" key="4">
    <source>
        <dbReference type="EMBL" id="CAE7271691.1"/>
    </source>
</evidence>
<dbReference type="InterPro" id="IPR052434">
    <property type="entry name" value="Tectonic-like_complex_comp"/>
</dbReference>
<feature type="transmembrane region" description="Helical" evidence="2">
    <location>
        <begin position="1775"/>
        <end position="1795"/>
    </location>
</feature>
<evidence type="ECO:0000256" key="2">
    <source>
        <dbReference type="SAM" id="Phobius"/>
    </source>
</evidence>
<feature type="transmembrane region" description="Helical" evidence="2">
    <location>
        <begin position="1979"/>
        <end position="2002"/>
    </location>
</feature>
<dbReference type="OrthoDB" id="2162143at2759"/>
<feature type="transmembrane region" description="Helical" evidence="2">
    <location>
        <begin position="1718"/>
        <end position="1735"/>
    </location>
</feature>
<evidence type="ECO:0000313" key="5">
    <source>
        <dbReference type="Proteomes" id="UP000649617"/>
    </source>
</evidence>
<feature type="transmembrane region" description="Helical" evidence="2">
    <location>
        <begin position="252"/>
        <end position="275"/>
    </location>
</feature>
<evidence type="ECO:0000259" key="3">
    <source>
        <dbReference type="Pfam" id="PF24652"/>
    </source>
</evidence>
<name>A0A812MN06_SYMPI</name>
<dbReference type="GO" id="GO:0022857">
    <property type="term" value="F:transmembrane transporter activity"/>
    <property type="evidence" value="ECO:0007669"/>
    <property type="project" value="InterPro"/>
</dbReference>
<comment type="caution">
    <text evidence="4">The sequence shown here is derived from an EMBL/GenBank/DDBJ whole genome shotgun (WGS) entry which is preliminary data.</text>
</comment>
<dbReference type="Proteomes" id="UP000649617">
    <property type="component" value="Unassembled WGS sequence"/>
</dbReference>
<dbReference type="GO" id="GO:1905515">
    <property type="term" value="P:non-motile cilium assembly"/>
    <property type="evidence" value="ECO:0007669"/>
    <property type="project" value="TreeGrafter"/>
</dbReference>
<organism evidence="4 5">
    <name type="scientific">Symbiodinium pilosum</name>
    <name type="common">Dinoflagellate</name>
    <dbReference type="NCBI Taxonomy" id="2952"/>
    <lineage>
        <taxon>Eukaryota</taxon>
        <taxon>Sar</taxon>
        <taxon>Alveolata</taxon>
        <taxon>Dinophyceae</taxon>
        <taxon>Suessiales</taxon>
        <taxon>Symbiodiniaceae</taxon>
        <taxon>Symbiodinium</taxon>
    </lineage>
</organism>
<dbReference type="InterPro" id="IPR011701">
    <property type="entry name" value="MFS"/>
</dbReference>
<feature type="transmembrane region" description="Helical" evidence="2">
    <location>
        <begin position="1951"/>
        <end position="1973"/>
    </location>
</feature>
<dbReference type="PANTHER" id="PTHR20837">
    <property type="entry name" value="CENTROSOMAL PROTEIN-RELATED"/>
    <property type="match status" value="1"/>
</dbReference>
<feature type="transmembrane region" description="Helical" evidence="2">
    <location>
        <begin position="1688"/>
        <end position="1712"/>
    </location>
</feature>
<dbReference type="GO" id="GO:0035869">
    <property type="term" value="C:ciliary transition zone"/>
    <property type="evidence" value="ECO:0007669"/>
    <property type="project" value="TreeGrafter"/>
</dbReference>
<feature type="compositionally biased region" description="Pro residues" evidence="1">
    <location>
        <begin position="1350"/>
        <end position="1359"/>
    </location>
</feature>
<dbReference type="Pfam" id="PF07690">
    <property type="entry name" value="MFS_1"/>
    <property type="match status" value="1"/>
</dbReference>
<feature type="transmembrane region" description="Helical" evidence="2">
    <location>
        <begin position="1888"/>
        <end position="1907"/>
    </location>
</feature>
<feature type="transmembrane region" description="Helical" evidence="2">
    <location>
        <begin position="1820"/>
        <end position="1843"/>
    </location>
</feature>
<feature type="transmembrane region" description="Helical" evidence="2">
    <location>
        <begin position="1855"/>
        <end position="1876"/>
    </location>
</feature>
<dbReference type="Pfam" id="PF24652">
    <property type="entry name" value="CEP76_C"/>
    <property type="match status" value="1"/>
</dbReference>
<keyword evidence="5" id="KW-1185">Reference proteome</keyword>
<dbReference type="SUPFAM" id="SSF103473">
    <property type="entry name" value="MFS general substrate transporter"/>
    <property type="match status" value="1"/>
</dbReference>